<sequence>MPESISLPRGGPPAETRNLSKSSESACKKKVAPKKGYQAPNSREAQQERALRAPNNPIGRAFQGLSDKVPPNIRNGVGQAFSGFGNTMQRLFGGSDGVQSGRRF</sequence>
<evidence type="ECO:0000256" key="1">
    <source>
        <dbReference type="SAM" id="MobiDB-lite"/>
    </source>
</evidence>
<evidence type="ECO:0000313" key="2">
    <source>
        <dbReference type="EMBL" id="JAC66706.1"/>
    </source>
</evidence>
<dbReference type="AlphaFoldDB" id="A0A061R879"/>
<dbReference type="EMBL" id="GBEZ01019910">
    <property type="protein sequence ID" value="JAC66706.1"/>
    <property type="molecule type" value="Transcribed_RNA"/>
</dbReference>
<organism evidence="2">
    <name type="scientific">Tetraselmis sp. GSL018</name>
    <dbReference type="NCBI Taxonomy" id="582737"/>
    <lineage>
        <taxon>Eukaryota</taxon>
        <taxon>Viridiplantae</taxon>
        <taxon>Chlorophyta</taxon>
        <taxon>core chlorophytes</taxon>
        <taxon>Chlorodendrophyceae</taxon>
        <taxon>Chlorodendrales</taxon>
        <taxon>Chlorodendraceae</taxon>
        <taxon>Tetraselmis</taxon>
    </lineage>
</organism>
<feature type="region of interest" description="Disordered" evidence="1">
    <location>
        <begin position="1"/>
        <end position="59"/>
    </location>
</feature>
<gene>
    <name evidence="2" type="ORF">TSPGSL018_12978</name>
</gene>
<accession>A0A061R879</accession>
<proteinExistence type="predicted"/>
<protein>
    <submittedName>
        <fullName evidence="2">Uncharacterized protein</fullName>
    </submittedName>
</protein>
<reference evidence="2" key="1">
    <citation type="submission" date="2014-05" db="EMBL/GenBank/DDBJ databases">
        <title>The transcriptome of the halophilic microalga Tetraselmis sp. GSL018 isolated from the Great Salt Lake, Utah.</title>
        <authorList>
            <person name="Jinkerson R.E."/>
            <person name="D'Adamo S."/>
            <person name="Posewitz M.C."/>
        </authorList>
    </citation>
    <scope>NUCLEOTIDE SEQUENCE</scope>
    <source>
        <strain evidence="2">GSL018</strain>
    </source>
</reference>
<name>A0A061R879_9CHLO</name>